<dbReference type="InterPro" id="IPR004951">
    <property type="entry name" value="DUF268_CAE_spp"/>
</dbReference>
<keyword evidence="3" id="KW-1185">Reference proteome</keyword>
<feature type="transmembrane region" description="Helical" evidence="1">
    <location>
        <begin position="51"/>
        <end position="73"/>
    </location>
</feature>
<dbReference type="InterPro" id="IPR029063">
    <property type="entry name" value="SAM-dependent_MTases_sf"/>
</dbReference>
<keyword evidence="1" id="KW-1133">Transmembrane helix</keyword>
<dbReference type="Proteomes" id="UP000247498">
    <property type="component" value="Unassembled WGS sequence"/>
</dbReference>
<sequence>MHQFYCGRLQASFGISPSRLLALVSPFKAVLLFAIGPLLDAAWFGGWIGSYNWTLNAATLALCTCVLAIVLNLSQYSVINLLGAGTYQALSQLKTAAVVVLGSLYFQGHIDLRQLAGTALTISAVAGLTSCERAAITKVLPPFFDFVSAEVDCAALLSNAAIDAGMARPTPPPLAELSQRELDGFSYGGRVQVVQQEINNQRYHSGKAMNPKWTREMIDDWTEQCRQGRLPGSYGVTWTTQLNEALKMVVKEGDSVLVIGSEYPWAEACALSHGAARVTTLEYGEIQSLHPKVQTLTPSRMRERHAEMIGVFDAVVTYSSVEHSGLGRYGDEINPWGDRQAVARAWCMTKPGGRMAIAVPWGKDKVEYNLHRIYGEVQLPHLLANWKQVWQAPPTKGWDNRLWVVEK</sequence>
<evidence type="ECO:0000313" key="2">
    <source>
        <dbReference type="EMBL" id="GBG00396.1"/>
    </source>
</evidence>
<protein>
    <recommendedName>
        <fullName evidence="4">Sugar phosphate transporter domain-containing protein</fullName>
    </recommendedName>
</protein>
<keyword evidence="1" id="KW-0812">Transmembrane</keyword>
<name>A0A2V0PSR5_9CHLO</name>
<dbReference type="EMBL" id="BDRX01000220">
    <property type="protein sequence ID" value="GBG00396.1"/>
    <property type="molecule type" value="Genomic_DNA"/>
</dbReference>
<organism evidence="2 3">
    <name type="scientific">Raphidocelis subcapitata</name>
    <dbReference type="NCBI Taxonomy" id="307507"/>
    <lineage>
        <taxon>Eukaryota</taxon>
        <taxon>Viridiplantae</taxon>
        <taxon>Chlorophyta</taxon>
        <taxon>core chlorophytes</taxon>
        <taxon>Chlorophyceae</taxon>
        <taxon>CS clade</taxon>
        <taxon>Sphaeropleales</taxon>
        <taxon>Selenastraceae</taxon>
        <taxon>Raphidocelis</taxon>
    </lineage>
</organism>
<evidence type="ECO:0000256" key="1">
    <source>
        <dbReference type="SAM" id="Phobius"/>
    </source>
</evidence>
<evidence type="ECO:0008006" key="4">
    <source>
        <dbReference type="Google" id="ProtNLM"/>
    </source>
</evidence>
<dbReference type="AlphaFoldDB" id="A0A2V0PSR5"/>
<keyword evidence="1" id="KW-0472">Membrane</keyword>
<evidence type="ECO:0000313" key="3">
    <source>
        <dbReference type="Proteomes" id="UP000247498"/>
    </source>
</evidence>
<dbReference type="OrthoDB" id="428346at2759"/>
<feature type="transmembrane region" description="Helical" evidence="1">
    <location>
        <begin position="20"/>
        <end position="39"/>
    </location>
</feature>
<accession>A0A2V0PSR5</accession>
<dbReference type="InParanoid" id="A0A2V0PSR5"/>
<comment type="caution">
    <text evidence="2">The sequence shown here is derived from an EMBL/GenBank/DDBJ whole genome shotgun (WGS) entry which is preliminary data.</text>
</comment>
<gene>
    <name evidence="2" type="ORF">Rsub_13333</name>
</gene>
<reference evidence="2 3" key="1">
    <citation type="journal article" date="2018" name="Sci. Rep.">
        <title>Raphidocelis subcapitata (=Pseudokirchneriella subcapitata) provides an insight into genome evolution and environmental adaptations in the Sphaeropleales.</title>
        <authorList>
            <person name="Suzuki S."/>
            <person name="Yamaguchi H."/>
            <person name="Nakajima N."/>
            <person name="Kawachi M."/>
        </authorList>
    </citation>
    <scope>NUCLEOTIDE SEQUENCE [LARGE SCALE GENOMIC DNA]</scope>
    <source>
        <strain evidence="2 3">NIES-35</strain>
    </source>
</reference>
<dbReference type="SUPFAM" id="SSF53335">
    <property type="entry name" value="S-adenosyl-L-methionine-dependent methyltransferases"/>
    <property type="match status" value="1"/>
</dbReference>
<dbReference type="Pfam" id="PF03269">
    <property type="entry name" value="DUF268"/>
    <property type="match status" value="1"/>
</dbReference>
<proteinExistence type="predicted"/>